<dbReference type="GO" id="GO:0008270">
    <property type="term" value="F:zinc ion binding"/>
    <property type="evidence" value="ECO:0007669"/>
    <property type="project" value="UniProtKB-KW"/>
</dbReference>
<feature type="compositionally biased region" description="Gly residues" evidence="10">
    <location>
        <begin position="59"/>
        <end position="71"/>
    </location>
</feature>
<dbReference type="SMART" id="SM00184">
    <property type="entry name" value="RING"/>
    <property type="match status" value="1"/>
</dbReference>
<dbReference type="PROSITE" id="PS50089">
    <property type="entry name" value="ZF_RING_2"/>
    <property type="match status" value="1"/>
</dbReference>
<dbReference type="InterPro" id="IPR013083">
    <property type="entry name" value="Znf_RING/FYVE/PHD"/>
</dbReference>
<feature type="compositionally biased region" description="Polar residues" evidence="10">
    <location>
        <begin position="925"/>
        <end position="936"/>
    </location>
</feature>
<feature type="compositionally biased region" description="Low complexity" evidence="10">
    <location>
        <begin position="550"/>
        <end position="560"/>
    </location>
</feature>
<evidence type="ECO:0000256" key="10">
    <source>
        <dbReference type="SAM" id="MobiDB-lite"/>
    </source>
</evidence>
<accession>A0A8B7PB86</accession>
<dbReference type="GO" id="GO:0045944">
    <property type="term" value="P:positive regulation of transcription by RNA polymerase II"/>
    <property type="evidence" value="ECO:0007669"/>
    <property type="project" value="TreeGrafter"/>
</dbReference>
<feature type="region of interest" description="Disordered" evidence="10">
    <location>
        <begin position="1"/>
        <end position="98"/>
    </location>
</feature>
<dbReference type="Gene3D" id="3.30.40.10">
    <property type="entry name" value="Zinc/RING finger domain, C3HC4 (zinc finger)"/>
    <property type="match status" value="1"/>
</dbReference>
<feature type="region of interest" description="Disordered" evidence="10">
    <location>
        <begin position="488"/>
        <end position="560"/>
    </location>
</feature>
<dbReference type="InterPro" id="IPR018957">
    <property type="entry name" value="Znf_C3HC4_RING-type"/>
</dbReference>
<dbReference type="Proteomes" id="UP000694843">
    <property type="component" value="Unplaced"/>
</dbReference>
<evidence type="ECO:0000256" key="1">
    <source>
        <dbReference type="ARBA" id="ARBA00004496"/>
    </source>
</evidence>
<feature type="compositionally biased region" description="Low complexity" evidence="10">
    <location>
        <begin position="875"/>
        <end position="884"/>
    </location>
</feature>
<dbReference type="KEGG" id="hazt:108678524"/>
<feature type="compositionally biased region" description="Low complexity" evidence="10">
    <location>
        <begin position="794"/>
        <end position="815"/>
    </location>
</feature>
<dbReference type="InterPro" id="IPR039739">
    <property type="entry name" value="MAG2/RNF10"/>
</dbReference>
<dbReference type="InterPro" id="IPR001841">
    <property type="entry name" value="Znf_RING"/>
</dbReference>
<evidence type="ECO:0000256" key="7">
    <source>
        <dbReference type="ARBA" id="ARBA00035131"/>
    </source>
</evidence>
<protein>
    <recommendedName>
        <fullName evidence="7">E3 ubiquitin-protein ligase RNF10</fullName>
    </recommendedName>
    <alternativeName>
        <fullName evidence="8">RING finger protein 10</fullName>
    </alternativeName>
</protein>
<keyword evidence="5 9" id="KW-0863">Zinc-finger</keyword>
<keyword evidence="6" id="KW-0862">Zinc</keyword>
<feature type="domain" description="RING-type" evidence="11">
    <location>
        <begin position="270"/>
        <end position="311"/>
    </location>
</feature>
<comment type="similarity">
    <text evidence="2">Belongs to the RNF10 family.</text>
</comment>
<dbReference type="RefSeq" id="XP_018022466.1">
    <property type="nucleotide sequence ID" value="XM_018166977.2"/>
</dbReference>
<dbReference type="InterPro" id="IPR017907">
    <property type="entry name" value="Znf_RING_CS"/>
</dbReference>
<evidence type="ECO:0000256" key="9">
    <source>
        <dbReference type="PROSITE-ProRule" id="PRU00175"/>
    </source>
</evidence>
<keyword evidence="3" id="KW-0963">Cytoplasm</keyword>
<evidence type="ECO:0000256" key="8">
    <source>
        <dbReference type="ARBA" id="ARBA00035390"/>
    </source>
</evidence>
<feature type="region of interest" description="Disordered" evidence="10">
    <location>
        <begin position="925"/>
        <end position="948"/>
    </location>
</feature>
<feature type="compositionally biased region" description="Basic residues" evidence="10">
    <location>
        <begin position="937"/>
        <end position="947"/>
    </location>
</feature>
<dbReference type="SUPFAM" id="SSF57850">
    <property type="entry name" value="RING/U-box"/>
    <property type="match status" value="1"/>
</dbReference>
<feature type="compositionally biased region" description="Polar residues" evidence="10">
    <location>
        <begin position="817"/>
        <end position="828"/>
    </location>
</feature>
<evidence type="ECO:0000256" key="2">
    <source>
        <dbReference type="ARBA" id="ARBA00008117"/>
    </source>
</evidence>
<evidence type="ECO:0000256" key="3">
    <source>
        <dbReference type="ARBA" id="ARBA00022490"/>
    </source>
</evidence>
<dbReference type="PANTHER" id="PTHR12983">
    <property type="entry name" value="RING FINGER 10 FAMILY MEMBER"/>
    <property type="match status" value="1"/>
</dbReference>
<feature type="region of interest" description="Disordered" evidence="10">
    <location>
        <begin position="769"/>
        <end position="844"/>
    </location>
</feature>
<dbReference type="GeneID" id="108678524"/>
<evidence type="ECO:0000259" key="11">
    <source>
        <dbReference type="PROSITE" id="PS50089"/>
    </source>
</evidence>
<sequence length="956" mass="104264">MDQTTSSAAMDSRKPVVRSAQLGSKLPNQDSSRELCKRSNGGGRRQQRDWERDSLVATGIGGGCGGGGRGKCNGWPNKPGYGRPSNKTNRIKEKEGGQVKLQGWRSSDHYDDEEYYESSGRQLTHQAQGGGFTRSRHARDITHTLHWDSYGGQQASKRNYKTKLHQSSGALFQNRTKERFLQARCQFLVNYKMEAKAVASAALPVGFTPPASASTPAAGIGASGEARCSETDMEKTSTALVTAALSDPDTLVSWGAIEEVRLHMTQPTNCPVCLYEPVAPKVTRCGHIYCYPCILHYLALSDKKWRSCPICYEMVVREDLKSVVCVVHPDYGVGTSIEMRLMRKHKQSAVPEPVHCVPPDTALSQQRARRTLQATPAKVLEILARERTALEVQMVAEGSEPEACFIEQALALIAERELSMPDFGFEEQDQLARNMSHLDLHNTINEVIENSSPCTAKDEENVSYRHEDGVITSDGNLKKLNVHYASSPVENIHQCEPQGKEGRHRSSSGSSSVPSASSDDPASVLGPGVTSITSADSPKFDIARSRNNSDDTSSVSSSASNELVFGEISREIDNVGLVSDIADGGSVAELPCDFIANNIAAESLHFELEDDVPETNQTVKKKEDANAPKLVQYFYQASDGSHVYLNHLNMRMLTSEYGGVEGCPPTIRAKILEKEYGLVDEDVRKRIKFLGHLPLCCSYELVELDLHPPLVSQETLRQFRCSLHRREVARDLRAKQEQQIELRNRLLEEKELEGRRFLLRKSAFTSASVADGVRGDGGGGGVGEFTEEDYPLMSTSSSTGGRSQRQSVSSDGRSSPGLATSPVNSTSLPDRRGKPVPPKQAQQQQLTFAKMLTTQSSSGPQQAWPSMGEISAPAWPRAARAAAPTGGGISRSGGVHEDEDDVSRFVAPDYSQTYSMGFDAILSNALSSSPSAGQGTKKNKKGKKKSKPVLLFASGY</sequence>
<organism evidence="12 13">
    <name type="scientific">Hyalella azteca</name>
    <name type="common">Amphipod</name>
    <dbReference type="NCBI Taxonomy" id="294128"/>
    <lineage>
        <taxon>Eukaryota</taxon>
        <taxon>Metazoa</taxon>
        <taxon>Ecdysozoa</taxon>
        <taxon>Arthropoda</taxon>
        <taxon>Crustacea</taxon>
        <taxon>Multicrustacea</taxon>
        <taxon>Malacostraca</taxon>
        <taxon>Eumalacostraca</taxon>
        <taxon>Peracarida</taxon>
        <taxon>Amphipoda</taxon>
        <taxon>Senticaudata</taxon>
        <taxon>Talitrida</taxon>
        <taxon>Talitroidea</taxon>
        <taxon>Hyalellidae</taxon>
        <taxon>Hyalella</taxon>
    </lineage>
</organism>
<feature type="compositionally biased region" description="Basic and acidic residues" evidence="10">
    <location>
        <begin position="538"/>
        <end position="549"/>
    </location>
</feature>
<keyword evidence="12" id="KW-1185">Reference proteome</keyword>
<proteinExistence type="inferred from homology"/>
<dbReference type="OrthoDB" id="10064108at2759"/>
<dbReference type="AlphaFoldDB" id="A0A8B7PB86"/>
<comment type="subcellular location">
    <subcellularLocation>
        <location evidence="1">Cytoplasm</location>
    </subcellularLocation>
</comment>
<dbReference type="PANTHER" id="PTHR12983:SF9">
    <property type="entry name" value="E3 UBIQUITIN-PROTEIN LIGASE RNF10"/>
    <property type="match status" value="1"/>
</dbReference>
<evidence type="ECO:0000256" key="5">
    <source>
        <dbReference type="ARBA" id="ARBA00022771"/>
    </source>
</evidence>
<evidence type="ECO:0000256" key="6">
    <source>
        <dbReference type="ARBA" id="ARBA00022833"/>
    </source>
</evidence>
<keyword evidence="4" id="KW-0479">Metal-binding</keyword>
<evidence type="ECO:0000313" key="13">
    <source>
        <dbReference type="RefSeq" id="XP_018022466.1"/>
    </source>
</evidence>
<gene>
    <name evidence="13" type="primary">LOC108678524</name>
</gene>
<name>A0A8B7PB86_HYAAZ</name>
<dbReference type="Pfam" id="PF00097">
    <property type="entry name" value="zf-C3HC4"/>
    <property type="match status" value="1"/>
</dbReference>
<evidence type="ECO:0000313" key="12">
    <source>
        <dbReference type="Proteomes" id="UP000694843"/>
    </source>
</evidence>
<evidence type="ECO:0000256" key="4">
    <source>
        <dbReference type="ARBA" id="ARBA00022723"/>
    </source>
</evidence>
<dbReference type="CDD" id="cd16536">
    <property type="entry name" value="RING-HC_RNF10"/>
    <property type="match status" value="1"/>
</dbReference>
<feature type="compositionally biased region" description="Low complexity" evidence="10">
    <location>
        <begin position="507"/>
        <end position="524"/>
    </location>
</feature>
<dbReference type="GO" id="GO:0005737">
    <property type="term" value="C:cytoplasm"/>
    <property type="evidence" value="ECO:0007669"/>
    <property type="project" value="UniProtKB-SubCell"/>
</dbReference>
<dbReference type="GO" id="GO:0000976">
    <property type="term" value="F:transcription cis-regulatory region binding"/>
    <property type="evidence" value="ECO:0007669"/>
    <property type="project" value="TreeGrafter"/>
</dbReference>
<reference evidence="13" key="1">
    <citation type="submission" date="2025-08" db="UniProtKB">
        <authorList>
            <consortium name="RefSeq"/>
        </authorList>
    </citation>
    <scope>IDENTIFICATION</scope>
    <source>
        <tissue evidence="13">Whole organism</tissue>
    </source>
</reference>
<feature type="region of interest" description="Disordered" evidence="10">
    <location>
        <begin position="875"/>
        <end position="900"/>
    </location>
</feature>
<dbReference type="PROSITE" id="PS00518">
    <property type="entry name" value="ZF_RING_1"/>
    <property type="match status" value="1"/>
</dbReference>